<dbReference type="EMBL" id="JALPRX010000103">
    <property type="protein sequence ID" value="MCK8787014.1"/>
    <property type="molecule type" value="Genomic_DNA"/>
</dbReference>
<accession>A0A9X1YAS4</accession>
<evidence type="ECO:0000313" key="2">
    <source>
        <dbReference type="EMBL" id="MCK8787014.1"/>
    </source>
</evidence>
<protein>
    <submittedName>
        <fullName evidence="2">PLP-dependent aminotransferase family protein</fullName>
    </submittedName>
</protein>
<keyword evidence="2" id="KW-0032">Aminotransferase</keyword>
<proteinExistence type="predicted"/>
<feature type="domain" description="Aminotransferase class I/classII large" evidence="1">
    <location>
        <begin position="19"/>
        <end position="217"/>
    </location>
</feature>
<dbReference type="InterPro" id="IPR004839">
    <property type="entry name" value="Aminotransferase_I/II_large"/>
</dbReference>
<dbReference type="SUPFAM" id="SSF53383">
    <property type="entry name" value="PLP-dependent transferases"/>
    <property type="match status" value="1"/>
</dbReference>
<dbReference type="RefSeq" id="WP_248669069.1">
    <property type="nucleotide sequence ID" value="NZ_JALPRX010000103.1"/>
</dbReference>
<comment type="caution">
    <text evidence="2">The sequence shown here is derived from an EMBL/GenBank/DDBJ whole genome shotgun (WGS) entry which is preliminary data.</text>
</comment>
<dbReference type="PANTHER" id="PTHR46577">
    <property type="entry name" value="HTH-TYPE TRANSCRIPTIONAL REGULATORY PROTEIN GABR"/>
    <property type="match status" value="1"/>
</dbReference>
<keyword evidence="2" id="KW-0808">Transferase</keyword>
<dbReference type="Pfam" id="PF00155">
    <property type="entry name" value="Aminotran_1_2"/>
    <property type="match status" value="1"/>
</dbReference>
<gene>
    <name evidence="2" type="ORF">M0638_21810</name>
</gene>
<dbReference type="Gene3D" id="3.40.640.10">
    <property type="entry name" value="Type I PLP-dependent aspartate aminotransferase-like (Major domain)"/>
    <property type="match status" value="1"/>
</dbReference>
<dbReference type="InterPro" id="IPR051446">
    <property type="entry name" value="HTH_trans_reg/aminotransferase"/>
</dbReference>
<name>A0A9X1YAS4_9PROT</name>
<organism evidence="2 3">
    <name type="scientific">Roseomonas acroporae</name>
    <dbReference type="NCBI Taxonomy" id="2937791"/>
    <lineage>
        <taxon>Bacteria</taxon>
        <taxon>Pseudomonadati</taxon>
        <taxon>Pseudomonadota</taxon>
        <taxon>Alphaproteobacteria</taxon>
        <taxon>Acetobacterales</taxon>
        <taxon>Roseomonadaceae</taxon>
        <taxon>Roseomonas</taxon>
    </lineage>
</organism>
<dbReference type="AlphaFoldDB" id="A0A9X1YAS4"/>
<dbReference type="Proteomes" id="UP001139516">
    <property type="component" value="Unassembled WGS sequence"/>
</dbReference>
<dbReference type="CDD" id="cd00609">
    <property type="entry name" value="AAT_like"/>
    <property type="match status" value="1"/>
</dbReference>
<evidence type="ECO:0000259" key="1">
    <source>
        <dbReference type="Pfam" id="PF00155"/>
    </source>
</evidence>
<dbReference type="GO" id="GO:0008483">
    <property type="term" value="F:transaminase activity"/>
    <property type="evidence" value="ECO:0007669"/>
    <property type="project" value="UniProtKB-KW"/>
</dbReference>
<keyword evidence="3" id="KW-1185">Reference proteome</keyword>
<reference evidence="2" key="1">
    <citation type="submission" date="2022-04" db="EMBL/GenBank/DDBJ databases">
        <title>Roseomonas acroporae sp. nov., isolated from coral Acropora digitifera.</title>
        <authorList>
            <person name="Sun H."/>
        </authorList>
    </citation>
    <scope>NUCLEOTIDE SEQUENCE</scope>
    <source>
        <strain evidence="2">NAR14</strain>
    </source>
</reference>
<dbReference type="PANTHER" id="PTHR46577:SF1">
    <property type="entry name" value="HTH-TYPE TRANSCRIPTIONAL REGULATORY PROTEIN GABR"/>
    <property type="match status" value="1"/>
</dbReference>
<dbReference type="InterPro" id="IPR015424">
    <property type="entry name" value="PyrdxlP-dep_Trfase"/>
</dbReference>
<dbReference type="GO" id="GO:0030170">
    <property type="term" value="F:pyridoxal phosphate binding"/>
    <property type="evidence" value="ECO:0007669"/>
    <property type="project" value="InterPro"/>
</dbReference>
<sequence length="244" mass="26403">MPDAAFAGCRVAFLTPAHHCPTTVTMPVRRQRALLAAARAADMVIVEDDYDGGLPLDGPRPTSLGELDEDGRVIHVGSLSKILAPGLRLGWIAAPRPVIEELRVLRRLMHRHPPMNNQRAAALFLSLGHYRTHTARIGRMLRERAALMDGLMDGLMDWHLPGCAWRRAPGATSYWVTGPPGLDGRRLAEAARSQGVLLEPGDVFFADPAEGRATLRLGFSAIRTDRIAPGLARLAGLIAAARPG</sequence>
<evidence type="ECO:0000313" key="3">
    <source>
        <dbReference type="Proteomes" id="UP001139516"/>
    </source>
</evidence>
<dbReference type="InterPro" id="IPR015421">
    <property type="entry name" value="PyrdxlP-dep_Trfase_major"/>
</dbReference>